<accession>A0A3S3R0A9</accession>
<protein>
    <submittedName>
        <fullName evidence="8">DUF3817 domain-containing protein</fullName>
    </submittedName>
</protein>
<dbReference type="RefSeq" id="WP_128389601.1">
    <property type="nucleotide sequence ID" value="NZ_SBII01000005.1"/>
</dbReference>
<gene>
    <name evidence="8" type="ORF">EPI11_08830</name>
</gene>
<evidence type="ECO:0000256" key="2">
    <source>
        <dbReference type="ARBA" id="ARBA00022475"/>
    </source>
</evidence>
<keyword evidence="5 6" id="KW-0472">Membrane</keyword>
<proteinExistence type="predicted"/>
<dbReference type="OrthoDB" id="1121311at2"/>
<sequence>MIRLFKIIATLEGISALVLFFIAMPLKYMYDMPEYVRVAGMAHGLLFTVYIIMATMLKFELKWSFKKYLIICLASIPPFGTFYMEWKYFRGEEYKNSENI</sequence>
<dbReference type="GO" id="GO:0005886">
    <property type="term" value="C:plasma membrane"/>
    <property type="evidence" value="ECO:0007669"/>
    <property type="project" value="UniProtKB-SubCell"/>
</dbReference>
<dbReference type="PANTHER" id="PTHR40077">
    <property type="entry name" value="MEMBRANE PROTEIN-RELATED"/>
    <property type="match status" value="1"/>
</dbReference>
<dbReference type="AlphaFoldDB" id="A0A3S3R0A9"/>
<dbReference type="Pfam" id="PF12823">
    <property type="entry name" value="DUF3817"/>
    <property type="match status" value="1"/>
</dbReference>
<evidence type="ECO:0000313" key="9">
    <source>
        <dbReference type="Proteomes" id="UP000287527"/>
    </source>
</evidence>
<feature type="domain" description="DUF3817" evidence="7">
    <location>
        <begin position="3"/>
        <end position="88"/>
    </location>
</feature>
<dbReference type="Proteomes" id="UP000287527">
    <property type="component" value="Unassembled WGS sequence"/>
</dbReference>
<evidence type="ECO:0000256" key="6">
    <source>
        <dbReference type="SAM" id="Phobius"/>
    </source>
</evidence>
<feature type="transmembrane region" description="Helical" evidence="6">
    <location>
        <begin position="68"/>
        <end position="86"/>
    </location>
</feature>
<keyword evidence="4 6" id="KW-1133">Transmembrane helix</keyword>
<name>A0A3S3R0A9_9FLAO</name>
<comment type="caution">
    <text evidence="8">The sequence shown here is derived from an EMBL/GenBank/DDBJ whole genome shotgun (WGS) entry which is preliminary data.</text>
</comment>
<dbReference type="EMBL" id="SBII01000005">
    <property type="protein sequence ID" value="RWX00372.1"/>
    <property type="molecule type" value="Genomic_DNA"/>
</dbReference>
<evidence type="ECO:0000313" key="8">
    <source>
        <dbReference type="EMBL" id="RWX00372.1"/>
    </source>
</evidence>
<feature type="transmembrane region" description="Helical" evidence="6">
    <location>
        <begin position="7"/>
        <end position="26"/>
    </location>
</feature>
<keyword evidence="2" id="KW-1003">Cell membrane</keyword>
<reference evidence="8 9" key="1">
    <citation type="submission" date="2019-01" db="EMBL/GenBank/DDBJ databases">
        <title>Flavobacterium sp. nov.,isolated from freshwater.</title>
        <authorList>
            <person name="Zhang R."/>
            <person name="Du Z.-J."/>
        </authorList>
    </citation>
    <scope>NUCLEOTIDE SEQUENCE [LARGE SCALE GENOMIC DNA]</scope>
    <source>
        <strain evidence="8 9">1E403</strain>
    </source>
</reference>
<keyword evidence="3 6" id="KW-0812">Transmembrane</keyword>
<organism evidence="8 9">
    <name type="scientific">Flavobacterium cerinum</name>
    <dbReference type="NCBI Taxonomy" id="2502784"/>
    <lineage>
        <taxon>Bacteria</taxon>
        <taxon>Pseudomonadati</taxon>
        <taxon>Bacteroidota</taxon>
        <taxon>Flavobacteriia</taxon>
        <taxon>Flavobacteriales</taxon>
        <taxon>Flavobacteriaceae</taxon>
        <taxon>Flavobacterium</taxon>
    </lineage>
</organism>
<comment type="subcellular location">
    <subcellularLocation>
        <location evidence="1">Cell membrane</location>
        <topology evidence="1">Multi-pass membrane protein</topology>
    </subcellularLocation>
</comment>
<dbReference type="PANTHER" id="PTHR40077:SF1">
    <property type="entry name" value="MEMBRANE PROTEIN"/>
    <property type="match status" value="1"/>
</dbReference>
<evidence type="ECO:0000256" key="4">
    <source>
        <dbReference type="ARBA" id="ARBA00022989"/>
    </source>
</evidence>
<keyword evidence="9" id="KW-1185">Reference proteome</keyword>
<feature type="transmembrane region" description="Helical" evidence="6">
    <location>
        <begin position="38"/>
        <end position="56"/>
    </location>
</feature>
<evidence type="ECO:0000256" key="3">
    <source>
        <dbReference type="ARBA" id="ARBA00022692"/>
    </source>
</evidence>
<evidence type="ECO:0000256" key="5">
    <source>
        <dbReference type="ARBA" id="ARBA00023136"/>
    </source>
</evidence>
<dbReference type="NCBIfam" id="TIGR03954">
    <property type="entry name" value="integ_memb_HG"/>
    <property type="match status" value="1"/>
</dbReference>
<evidence type="ECO:0000259" key="7">
    <source>
        <dbReference type="Pfam" id="PF12823"/>
    </source>
</evidence>
<dbReference type="InterPro" id="IPR023845">
    <property type="entry name" value="DUF3817_TM"/>
</dbReference>
<evidence type="ECO:0000256" key="1">
    <source>
        <dbReference type="ARBA" id="ARBA00004651"/>
    </source>
</evidence>